<dbReference type="PANTHER" id="PTHR30249">
    <property type="entry name" value="PUTATIVE SEROTONIN TRANSPORTER"/>
    <property type="match status" value="1"/>
</dbReference>
<dbReference type="EMBL" id="VUJV01000003">
    <property type="protein sequence ID" value="KAA1419454.1"/>
    <property type="molecule type" value="Genomic_DNA"/>
</dbReference>
<dbReference type="GO" id="GO:0016020">
    <property type="term" value="C:membrane"/>
    <property type="evidence" value="ECO:0007669"/>
    <property type="project" value="UniProtKB-SubCell"/>
</dbReference>
<gene>
    <name evidence="6" type="ORF">F0U44_13560</name>
</gene>
<evidence type="ECO:0000313" key="7">
    <source>
        <dbReference type="Proteomes" id="UP000325003"/>
    </source>
</evidence>
<dbReference type="Pfam" id="PF04172">
    <property type="entry name" value="LrgB"/>
    <property type="match status" value="1"/>
</dbReference>
<keyword evidence="3 5" id="KW-1133">Transmembrane helix</keyword>
<dbReference type="Proteomes" id="UP000325003">
    <property type="component" value="Unassembled WGS sequence"/>
</dbReference>
<evidence type="ECO:0000256" key="4">
    <source>
        <dbReference type="ARBA" id="ARBA00023136"/>
    </source>
</evidence>
<dbReference type="RefSeq" id="WP_149728788.1">
    <property type="nucleotide sequence ID" value="NZ_VUJV01000003.1"/>
</dbReference>
<proteinExistence type="predicted"/>
<comment type="subcellular location">
    <subcellularLocation>
        <location evidence="1">Membrane</location>
        <topology evidence="1">Multi-pass membrane protein</topology>
    </subcellularLocation>
</comment>
<organism evidence="6 7">
    <name type="scientific">Nocardioides humilatus</name>
    <dbReference type="NCBI Taxonomy" id="2607660"/>
    <lineage>
        <taxon>Bacteria</taxon>
        <taxon>Bacillati</taxon>
        <taxon>Actinomycetota</taxon>
        <taxon>Actinomycetes</taxon>
        <taxon>Propionibacteriales</taxon>
        <taxon>Nocardioidaceae</taxon>
        <taxon>Nocardioides</taxon>
    </lineage>
</organism>
<keyword evidence="2 5" id="KW-0812">Transmembrane</keyword>
<evidence type="ECO:0000313" key="6">
    <source>
        <dbReference type="EMBL" id="KAA1419454.1"/>
    </source>
</evidence>
<feature type="transmembrane region" description="Helical" evidence="5">
    <location>
        <begin position="98"/>
        <end position="124"/>
    </location>
</feature>
<dbReference type="PANTHER" id="PTHR30249:SF0">
    <property type="entry name" value="PLASTIDAL GLYCOLATE_GLYCERATE TRANSLOCATOR 1, CHLOROPLASTIC"/>
    <property type="match status" value="1"/>
</dbReference>
<dbReference type="AlphaFoldDB" id="A0A5B1LGJ6"/>
<accession>A0A5B1LGJ6</accession>
<reference evidence="6 7" key="1">
    <citation type="submission" date="2019-09" db="EMBL/GenBank/DDBJ databases">
        <title>Nocardioides panacisoli sp. nov., isolated from the soil of a ginseng field.</title>
        <authorList>
            <person name="Cho C."/>
        </authorList>
    </citation>
    <scope>NUCLEOTIDE SEQUENCE [LARGE SCALE GENOMIC DNA]</scope>
    <source>
        <strain evidence="6 7">BN130099</strain>
    </source>
</reference>
<evidence type="ECO:0000256" key="3">
    <source>
        <dbReference type="ARBA" id="ARBA00022989"/>
    </source>
</evidence>
<dbReference type="InterPro" id="IPR007300">
    <property type="entry name" value="CidB/LrgB"/>
</dbReference>
<feature type="transmembrane region" description="Helical" evidence="5">
    <location>
        <begin position="213"/>
        <end position="237"/>
    </location>
</feature>
<keyword evidence="7" id="KW-1185">Reference proteome</keyword>
<name>A0A5B1LGJ6_9ACTN</name>
<feature type="transmembrane region" description="Helical" evidence="5">
    <location>
        <begin position="68"/>
        <end position="86"/>
    </location>
</feature>
<keyword evidence="4 5" id="KW-0472">Membrane</keyword>
<sequence length="238" mass="24924">MTSAVDSLLEVARSPLGLLGITLGGYQAGRWLQRRTGEHALAQPVLVAIAIAGVAIELLDVDYLDYRSATEMIAFWLGPATVALAIPLHKQYDRLKGFVVPLVVAVLLGAVASITSAVFLARWLGADRALQETLSAKAATTPVAIGLTQSLGGIPPLAAVFAITIGIFGAIAGPTTLHLLRIRDRRARGLALGAVSHGVGASRMLREHETEGAFAGLSMGLSALAISLLLPLLALWLW</sequence>
<evidence type="ECO:0000256" key="1">
    <source>
        <dbReference type="ARBA" id="ARBA00004141"/>
    </source>
</evidence>
<feature type="transmembrane region" description="Helical" evidence="5">
    <location>
        <begin position="40"/>
        <end position="56"/>
    </location>
</feature>
<comment type="caution">
    <text evidence="6">The sequence shown here is derived from an EMBL/GenBank/DDBJ whole genome shotgun (WGS) entry which is preliminary data.</text>
</comment>
<evidence type="ECO:0000256" key="2">
    <source>
        <dbReference type="ARBA" id="ARBA00022692"/>
    </source>
</evidence>
<evidence type="ECO:0000256" key="5">
    <source>
        <dbReference type="SAM" id="Phobius"/>
    </source>
</evidence>
<protein>
    <submittedName>
        <fullName evidence="6">LrgB family protein</fullName>
    </submittedName>
</protein>
<feature type="transmembrane region" description="Helical" evidence="5">
    <location>
        <begin position="157"/>
        <end position="180"/>
    </location>
</feature>
<reference evidence="6 7" key="2">
    <citation type="submission" date="2019-09" db="EMBL/GenBank/DDBJ databases">
        <authorList>
            <person name="Jin C."/>
        </authorList>
    </citation>
    <scope>NUCLEOTIDE SEQUENCE [LARGE SCALE GENOMIC DNA]</scope>
    <source>
        <strain evidence="6 7">BN130099</strain>
    </source>
</reference>